<dbReference type="PANTHER" id="PTHR30269:SF37">
    <property type="entry name" value="MEMBRANE TRANSPORTER PROTEIN"/>
    <property type="match status" value="1"/>
</dbReference>
<keyword evidence="6 8" id="KW-1133">Transmembrane helix</keyword>
<sequence>MLPLLLAAILVGGALQRITGMGFALVAGPFVVLMIGAEQGVLLINILGATSSLLIMLRVRKEVDWRWLAYLAAASVVTTPVAAVLLSGATGPALEATMGLAVVVGMTVALLADRLRTDGRLWREGARWPALLAGAVAGVGSVAAGVGGPPMAAYAVLDKADPRRFAATLQPFFVINATGSAVSKLLLTDAPMPPLRGWQWGVVAVALVGASLVGDVVAKHVPRAAVRRVLIVVAYLGGTATLLRGLGVLPG</sequence>
<dbReference type="AlphaFoldDB" id="A0A4V0YFS0"/>
<dbReference type="Proteomes" id="UP000292118">
    <property type="component" value="Chromosome"/>
</dbReference>
<name>A0A4V0YFS0_9MICO</name>
<comment type="subcellular location">
    <subcellularLocation>
        <location evidence="1 8">Cell membrane</location>
        <topology evidence="1 8">Multi-pass membrane protein</topology>
    </subcellularLocation>
</comment>
<feature type="transmembrane region" description="Helical" evidence="8">
    <location>
        <begin position="132"/>
        <end position="157"/>
    </location>
</feature>
<evidence type="ECO:0000256" key="5">
    <source>
        <dbReference type="ARBA" id="ARBA00022692"/>
    </source>
</evidence>
<evidence type="ECO:0000256" key="7">
    <source>
        <dbReference type="ARBA" id="ARBA00023136"/>
    </source>
</evidence>
<proteinExistence type="inferred from homology"/>
<protein>
    <recommendedName>
        <fullName evidence="8">Probable membrane transporter protein</fullName>
    </recommendedName>
</protein>
<comment type="similarity">
    <text evidence="2 8">Belongs to the 4-toluene sulfonate uptake permease (TSUP) (TC 2.A.102) family.</text>
</comment>
<dbReference type="GO" id="GO:0005886">
    <property type="term" value="C:plasma membrane"/>
    <property type="evidence" value="ECO:0007669"/>
    <property type="project" value="UniProtKB-SubCell"/>
</dbReference>
<dbReference type="InterPro" id="IPR052017">
    <property type="entry name" value="TSUP"/>
</dbReference>
<dbReference type="Pfam" id="PF01925">
    <property type="entry name" value="TauE"/>
    <property type="match status" value="1"/>
</dbReference>
<evidence type="ECO:0000256" key="3">
    <source>
        <dbReference type="ARBA" id="ARBA00022448"/>
    </source>
</evidence>
<feature type="transmembrane region" description="Helical" evidence="8">
    <location>
        <begin position="229"/>
        <end position="249"/>
    </location>
</feature>
<dbReference type="InterPro" id="IPR002781">
    <property type="entry name" value="TM_pro_TauE-like"/>
</dbReference>
<evidence type="ECO:0000313" key="10">
    <source>
        <dbReference type="Proteomes" id="UP000292118"/>
    </source>
</evidence>
<dbReference type="KEGG" id="xya:ET471_00335"/>
<keyword evidence="4 8" id="KW-1003">Cell membrane</keyword>
<dbReference type="OrthoDB" id="3872971at2"/>
<evidence type="ECO:0000256" key="8">
    <source>
        <dbReference type="RuleBase" id="RU363041"/>
    </source>
</evidence>
<evidence type="ECO:0000313" key="9">
    <source>
        <dbReference type="EMBL" id="QAY68681.1"/>
    </source>
</evidence>
<dbReference type="PANTHER" id="PTHR30269">
    <property type="entry name" value="TRANSMEMBRANE PROTEIN YFCA"/>
    <property type="match status" value="1"/>
</dbReference>
<evidence type="ECO:0000256" key="4">
    <source>
        <dbReference type="ARBA" id="ARBA00022475"/>
    </source>
</evidence>
<feature type="transmembrane region" description="Helical" evidence="8">
    <location>
        <begin position="67"/>
        <end position="87"/>
    </location>
</feature>
<feature type="transmembrane region" description="Helical" evidence="8">
    <location>
        <begin position="30"/>
        <end position="55"/>
    </location>
</feature>
<organism evidence="9 10">
    <name type="scientific">Xylanimonas protaetiae</name>
    <dbReference type="NCBI Taxonomy" id="2509457"/>
    <lineage>
        <taxon>Bacteria</taxon>
        <taxon>Bacillati</taxon>
        <taxon>Actinomycetota</taxon>
        <taxon>Actinomycetes</taxon>
        <taxon>Micrococcales</taxon>
        <taxon>Promicromonosporaceae</taxon>
        <taxon>Xylanimonas</taxon>
    </lineage>
</organism>
<keyword evidence="7 8" id="KW-0472">Membrane</keyword>
<keyword evidence="3" id="KW-0813">Transport</keyword>
<reference evidence="9 10" key="1">
    <citation type="submission" date="2019-01" db="EMBL/GenBank/DDBJ databases">
        <title>Genome sequencing of strain FW10M-9.</title>
        <authorList>
            <person name="Heo J."/>
            <person name="Kim S.-J."/>
            <person name="Kim J.-S."/>
            <person name="Hong S.-B."/>
            <person name="Kwon S.-W."/>
        </authorList>
    </citation>
    <scope>NUCLEOTIDE SEQUENCE [LARGE SCALE GENOMIC DNA]</scope>
    <source>
        <strain evidence="9 10">FW10M-9</strain>
    </source>
</reference>
<keyword evidence="10" id="KW-1185">Reference proteome</keyword>
<evidence type="ECO:0000256" key="2">
    <source>
        <dbReference type="ARBA" id="ARBA00009142"/>
    </source>
</evidence>
<dbReference type="RefSeq" id="WP_129186084.1">
    <property type="nucleotide sequence ID" value="NZ_CP035493.1"/>
</dbReference>
<feature type="transmembrane region" description="Helical" evidence="8">
    <location>
        <begin position="197"/>
        <end position="217"/>
    </location>
</feature>
<dbReference type="EMBL" id="CP035493">
    <property type="protein sequence ID" value="QAY68681.1"/>
    <property type="molecule type" value="Genomic_DNA"/>
</dbReference>
<evidence type="ECO:0000256" key="1">
    <source>
        <dbReference type="ARBA" id="ARBA00004651"/>
    </source>
</evidence>
<accession>A0A4V0YFS0</accession>
<evidence type="ECO:0000256" key="6">
    <source>
        <dbReference type="ARBA" id="ARBA00022989"/>
    </source>
</evidence>
<feature type="transmembrane region" description="Helical" evidence="8">
    <location>
        <begin position="93"/>
        <end position="112"/>
    </location>
</feature>
<gene>
    <name evidence="9" type="ORF">ET471_00335</name>
</gene>
<keyword evidence="5 8" id="KW-0812">Transmembrane</keyword>